<accession>A0A0R1JGB6</accession>
<keyword evidence="6 12" id="KW-1003">Cell membrane</keyword>
<dbReference type="GO" id="GO:0042301">
    <property type="term" value="F:phosphate ion binding"/>
    <property type="evidence" value="ECO:0007669"/>
    <property type="project" value="UniProtKB-UniRule"/>
</dbReference>
<keyword evidence="11 12" id="KW-0449">Lipoprotein</keyword>
<dbReference type="STRING" id="1291734.FD02_GL000672"/>
<evidence type="ECO:0000313" key="15">
    <source>
        <dbReference type="Proteomes" id="UP000051804"/>
    </source>
</evidence>
<comment type="similarity">
    <text evidence="3 12">Belongs to the PstS family.</text>
</comment>
<evidence type="ECO:0000256" key="2">
    <source>
        <dbReference type="ARBA" id="ARBA00004193"/>
    </source>
</evidence>
<dbReference type="GO" id="GO:0005886">
    <property type="term" value="C:plasma membrane"/>
    <property type="evidence" value="ECO:0007669"/>
    <property type="project" value="UniProtKB-SubCell"/>
</dbReference>
<evidence type="ECO:0000256" key="3">
    <source>
        <dbReference type="ARBA" id="ARBA00008725"/>
    </source>
</evidence>
<keyword evidence="10 12" id="KW-0564">Palmitate</keyword>
<evidence type="ECO:0000256" key="12">
    <source>
        <dbReference type="RuleBase" id="RU367119"/>
    </source>
</evidence>
<name>A0A0R1JGB6_9LACO</name>
<dbReference type="Pfam" id="PF12849">
    <property type="entry name" value="PBP_like_2"/>
    <property type="match status" value="1"/>
</dbReference>
<keyword evidence="5 12" id="KW-0813">Transport</keyword>
<dbReference type="NCBIfam" id="TIGR02136">
    <property type="entry name" value="ptsS_2"/>
    <property type="match status" value="1"/>
</dbReference>
<proteinExistence type="inferred from homology"/>
<comment type="subcellular location">
    <subcellularLocation>
        <location evidence="2 12">Cell membrane</location>
        <topology evidence="2 12">Lipid-anchor</topology>
    </subcellularLocation>
</comment>
<feature type="domain" description="PBP" evidence="13">
    <location>
        <begin position="47"/>
        <end position="280"/>
    </location>
</feature>
<comment type="function">
    <text evidence="1">Part of the ABC transporter complex PstSACB involved in phosphate import.</text>
</comment>
<dbReference type="CDD" id="cd13653">
    <property type="entry name" value="PBP2_phosphate_like_1"/>
    <property type="match status" value="1"/>
</dbReference>
<keyword evidence="15" id="KW-1185">Reference proteome</keyword>
<evidence type="ECO:0000256" key="8">
    <source>
        <dbReference type="ARBA" id="ARBA00022729"/>
    </source>
</evidence>
<evidence type="ECO:0000256" key="6">
    <source>
        <dbReference type="ARBA" id="ARBA00022475"/>
    </source>
</evidence>
<dbReference type="InterPro" id="IPR011862">
    <property type="entry name" value="Phos-bd"/>
</dbReference>
<evidence type="ECO:0000313" key="14">
    <source>
        <dbReference type="EMBL" id="KRK69979.1"/>
    </source>
</evidence>
<gene>
    <name evidence="14" type="ORF">FD02_GL000672</name>
</gene>
<evidence type="ECO:0000256" key="11">
    <source>
        <dbReference type="ARBA" id="ARBA00023288"/>
    </source>
</evidence>
<dbReference type="PANTHER" id="PTHR30570:SF4">
    <property type="entry name" value="PHOSPHATE-BINDING PROTEIN PSTS 1"/>
    <property type="match status" value="1"/>
</dbReference>
<evidence type="ECO:0000256" key="1">
    <source>
        <dbReference type="ARBA" id="ARBA00002841"/>
    </source>
</evidence>
<dbReference type="AlphaFoldDB" id="A0A0R1JGB6"/>
<protein>
    <recommendedName>
        <fullName evidence="12">Phosphate-binding protein</fullName>
    </recommendedName>
</protein>
<comment type="subunit">
    <text evidence="4 12">The complex is composed of two ATP-binding proteins (PstB), two transmembrane proteins (PstC and PstA) and a solute-binding protein (PstS).</text>
</comment>
<evidence type="ECO:0000256" key="5">
    <source>
        <dbReference type="ARBA" id="ARBA00022448"/>
    </source>
</evidence>
<comment type="function">
    <text evidence="12">Involved in the system for phosphate transport across the cytoplasmic membrane.</text>
</comment>
<keyword evidence="7 12" id="KW-0592">Phosphate transport</keyword>
<dbReference type="EMBL" id="AZDJ01000035">
    <property type="protein sequence ID" value="KRK69979.1"/>
    <property type="molecule type" value="Genomic_DNA"/>
</dbReference>
<evidence type="ECO:0000256" key="4">
    <source>
        <dbReference type="ARBA" id="ARBA00011529"/>
    </source>
</evidence>
<comment type="caution">
    <text evidence="14">The sequence shown here is derived from an EMBL/GenBank/DDBJ whole genome shotgun (WGS) entry which is preliminary data.</text>
</comment>
<dbReference type="PANTHER" id="PTHR30570">
    <property type="entry name" value="PERIPLASMIC PHOSPHATE BINDING COMPONENT OF PHOSPHATE ABC TRANSPORTER"/>
    <property type="match status" value="1"/>
</dbReference>
<dbReference type="PATRIC" id="fig|1291734.4.peg.700"/>
<evidence type="ECO:0000256" key="7">
    <source>
        <dbReference type="ARBA" id="ARBA00022592"/>
    </source>
</evidence>
<keyword evidence="9" id="KW-0472">Membrane</keyword>
<dbReference type="InterPro" id="IPR024370">
    <property type="entry name" value="PBP_domain"/>
</dbReference>
<dbReference type="InterPro" id="IPR050811">
    <property type="entry name" value="Phosphate_ABC_transporter"/>
</dbReference>
<dbReference type="SUPFAM" id="SSF53850">
    <property type="entry name" value="Periplasmic binding protein-like II"/>
    <property type="match status" value="1"/>
</dbReference>
<organism evidence="14 15">
    <name type="scientific">Lacticaseibacillus nasuensis JCM 17158</name>
    <dbReference type="NCBI Taxonomy" id="1291734"/>
    <lineage>
        <taxon>Bacteria</taxon>
        <taxon>Bacillati</taxon>
        <taxon>Bacillota</taxon>
        <taxon>Bacilli</taxon>
        <taxon>Lactobacillales</taxon>
        <taxon>Lactobacillaceae</taxon>
        <taxon>Lacticaseibacillus</taxon>
    </lineage>
</organism>
<dbReference type="Gene3D" id="3.40.190.10">
    <property type="entry name" value="Periplasmic binding protein-like II"/>
    <property type="match status" value="2"/>
</dbReference>
<dbReference type="GO" id="GO:0006817">
    <property type="term" value="P:phosphate ion transport"/>
    <property type="evidence" value="ECO:0007669"/>
    <property type="project" value="UniProtKB-UniRule"/>
</dbReference>
<evidence type="ECO:0000256" key="9">
    <source>
        <dbReference type="ARBA" id="ARBA00023136"/>
    </source>
</evidence>
<keyword evidence="8" id="KW-0732">Signal</keyword>
<sequence length="311" mass="32634">MLVLFQRREIKRGVNKMKKSALITIALTVVAVTLALAGCGKSAKSATQAASSDTKIVAVGSTALQPLVEQAAEQYQAAHPAAKLTVQGGGSGTGLSQVAQGAVTIGNSDIFAEQAKGVTAAKLVDHQVAVVGMAPVTNPDVGVKNLTMSQLRGIFSGRFTNWHQLGGKNEAITVVNRATGSGTRATFEAAVMAGQKAKTTQEQDSSGTVQQIVAKTPGAISYLAFSYIKADVQALAVDGVQPTEANVATNDWKIWSYEHMYTKGQPNAATKRFLAYMMSAKVQSKLVKQLGYISISAMKVQKDATGKVTTK</sequence>
<reference evidence="14 15" key="1">
    <citation type="journal article" date="2015" name="Genome Announc.">
        <title>Expanding the biotechnology potential of lactobacilli through comparative genomics of 213 strains and associated genera.</title>
        <authorList>
            <person name="Sun Z."/>
            <person name="Harris H.M."/>
            <person name="McCann A."/>
            <person name="Guo C."/>
            <person name="Argimon S."/>
            <person name="Zhang W."/>
            <person name="Yang X."/>
            <person name="Jeffery I.B."/>
            <person name="Cooney J.C."/>
            <person name="Kagawa T.F."/>
            <person name="Liu W."/>
            <person name="Song Y."/>
            <person name="Salvetti E."/>
            <person name="Wrobel A."/>
            <person name="Rasinkangas P."/>
            <person name="Parkhill J."/>
            <person name="Rea M.C."/>
            <person name="O'Sullivan O."/>
            <person name="Ritari J."/>
            <person name="Douillard F.P."/>
            <person name="Paul Ross R."/>
            <person name="Yang R."/>
            <person name="Briner A.E."/>
            <person name="Felis G.E."/>
            <person name="de Vos W.M."/>
            <person name="Barrangou R."/>
            <person name="Klaenhammer T.R."/>
            <person name="Caufield P.W."/>
            <person name="Cui Y."/>
            <person name="Zhang H."/>
            <person name="O'Toole P.W."/>
        </authorList>
    </citation>
    <scope>NUCLEOTIDE SEQUENCE [LARGE SCALE GENOMIC DNA]</scope>
    <source>
        <strain evidence="14 15">JCM 17158</strain>
    </source>
</reference>
<evidence type="ECO:0000256" key="10">
    <source>
        <dbReference type="ARBA" id="ARBA00023139"/>
    </source>
</evidence>
<evidence type="ECO:0000259" key="13">
    <source>
        <dbReference type="Pfam" id="PF12849"/>
    </source>
</evidence>
<dbReference type="Proteomes" id="UP000051804">
    <property type="component" value="Unassembled WGS sequence"/>
</dbReference>